<name>A0A3D2X6T8_9FIRM</name>
<feature type="transmembrane region" description="Helical" evidence="6">
    <location>
        <begin position="98"/>
        <end position="120"/>
    </location>
</feature>
<dbReference type="EMBL" id="DPVV01000353">
    <property type="protein sequence ID" value="HCL02849.1"/>
    <property type="molecule type" value="Genomic_DNA"/>
</dbReference>
<feature type="transmembrane region" description="Helical" evidence="6">
    <location>
        <begin position="12"/>
        <end position="39"/>
    </location>
</feature>
<evidence type="ECO:0000256" key="3">
    <source>
        <dbReference type="ARBA" id="ARBA00022692"/>
    </source>
</evidence>
<dbReference type="Pfam" id="PF13520">
    <property type="entry name" value="AA_permease_2"/>
    <property type="match status" value="1"/>
</dbReference>
<evidence type="ECO:0000256" key="6">
    <source>
        <dbReference type="SAM" id="Phobius"/>
    </source>
</evidence>
<keyword evidence="3 6" id="KW-0812">Transmembrane</keyword>
<comment type="caution">
    <text evidence="7">The sequence shown here is derived from an EMBL/GenBank/DDBJ whole genome shotgun (WGS) entry which is preliminary data.</text>
</comment>
<dbReference type="AlphaFoldDB" id="A0A3D2X6T8"/>
<proteinExistence type="predicted"/>
<dbReference type="PIRSF" id="PIRSF006060">
    <property type="entry name" value="AA_transporter"/>
    <property type="match status" value="1"/>
</dbReference>
<evidence type="ECO:0000256" key="2">
    <source>
        <dbReference type="ARBA" id="ARBA00022475"/>
    </source>
</evidence>
<keyword evidence="5 6" id="KW-0472">Membrane</keyword>
<dbReference type="PANTHER" id="PTHR42770">
    <property type="entry name" value="AMINO ACID TRANSPORTER-RELATED"/>
    <property type="match status" value="1"/>
</dbReference>
<comment type="subcellular location">
    <subcellularLocation>
        <location evidence="1">Cell membrane</location>
        <topology evidence="1">Multi-pass membrane protein</topology>
    </subcellularLocation>
</comment>
<feature type="transmembrane region" description="Helical" evidence="6">
    <location>
        <begin position="337"/>
        <end position="357"/>
    </location>
</feature>
<dbReference type="PANTHER" id="PTHR42770:SF7">
    <property type="entry name" value="MEMBRANE PROTEIN"/>
    <property type="match status" value="1"/>
</dbReference>
<evidence type="ECO:0000313" key="7">
    <source>
        <dbReference type="EMBL" id="HCL02849.1"/>
    </source>
</evidence>
<feature type="transmembrane region" description="Helical" evidence="6">
    <location>
        <begin position="401"/>
        <end position="418"/>
    </location>
</feature>
<protein>
    <submittedName>
        <fullName evidence="7">Amino acid permease</fullName>
    </submittedName>
</protein>
<feature type="transmembrane region" description="Helical" evidence="6">
    <location>
        <begin position="199"/>
        <end position="222"/>
    </location>
</feature>
<feature type="transmembrane region" description="Helical" evidence="6">
    <location>
        <begin position="363"/>
        <end position="381"/>
    </location>
</feature>
<dbReference type="Proteomes" id="UP000262969">
    <property type="component" value="Unassembled WGS sequence"/>
</dbReference>
<feature type="transmembrane region" description="Helical" evidence="6">
    <location>
        <begin position="159"/>
        <end position="179"/>
    </location>
</feature>
<keyword evidence="4 6" id="KW-1133">Transmembrane helix</keyword>
<evidence type="ECO:0000313" key="8">
    <source>
        <dbReference type="Proteomes" id="UP000262969"/>
    </source>
</evidence>
<gene>
    <name evidence="7" type="ORF">DHW61_10645</name>
</gene>
<evidence type="ECO:0000256" key="4">
    <source>
        <dbReference type="ARBA" id="ARBA00022989"/>
    </source>
</evidence>
<feature type="transmembrane region" description="Helical" evidence="6">
    <location>
        <begin position="45"/>
        <end position="63"/>
    </location>
</feature>
<feature type="transmembrane region" description="Helical" evidence="6">
    <location>
        <begin position="234"/>
        <end position="263"/>
    </location>
</feature>
<evidence type="ECO:0000256" key="5">
    <source>
        <dbReference type="ARBA" id="ARBA00023136"/>
    </source>
</evidence>
<dbReference type="GO" id="GO:0005886">
    <property type="term" value="C:plasma membrane"/>
    <property type="evidence" value="ECO:0007669"/>
    <property type="project" value="UniProtKB-SubCell"/>
</dbReference>
<dbReference type="InterPro" id="IPR002293">
    <property type="entry name" value="AA/rel_permease1"/>
</dbReference>
<dbReference type="GO" id="GO:0022857">
    <property type="term" value="F:transmembrane transporter activity"/>
    <property type="evidence" value="ECO:0007669"/>
    <property type="project" value="InterPro"/>
</dbReference>
<feature type="transmembrane region" description="Helical" evidence="6">
    <location>
        <begin position="283"/>
        <end position="309"/>
    </location>
</feature>
<evidence type="ECO:0000256" key="1">
    <source>
        <dbReference type="ARBA" id="ARBA00004651"/>
    </source>
</evidence>
<keyword evidence="2" id="KW-1003">Cell membrane</keyword>
<reference evidence="7 8" key="1">
    <citation type="journal article" date="2018" name="Nat. Biotechnol.">
        <title>A standardized bacterial taxonomy based on genome phylogeny substantially revises the tree of life.</title>
        <authorList>
            <person name="Parks D.H."/>
            <person name="Chuvochina M."/>
            <person name="Waite D.W."/>
            <person name="Rinke C."/>
            <person name="Skarshewski A."/>
            <person name="Chaumeil P.A."/>
            <person name="Hugenholtz P."/>
        </authorList>
    </citation>
    <scope>NUCLEOTIDE SEQUENCE [LARGE SCALE GENOMIC DNA]</scope>
    <source>
        <strain evidence="7">UBA11728</strain>
    </source>
</reference>
<dbReference type="Gene3D" id="1.20.1740.10">
    <property type="entry name" value="Amino acid/polyamine transporter I"/>
    <property type="match status" value="1"/>
</dbReference>
<organism evidence="7 8">
    <name type="scientific">Lachnoclostridium phytofermentans</name>
    <dbReference type="NCBI Taxonomy" id="66219"/>
    <lineage>
        <taxon>Bacteria</taxon>
        <taxon>Bacillati</taxon>
        <taxon>Bacillota</taxon>
        <taxon>Clostridia</taxon>
        <taxon>Lachnospirales</taxon>
        <taxon>Lachnospiraceae</taxon>
    </lineage>
</organism>
<dbReference type="InterPro" id="IPR050367">
    <property type="entry name" value="APC_superfamily"/>
</dbReference>
<accession>A0A3D2X6T8</accession>
<feature type="transmembrane region" description="Helical" evidence="6">
    <location>
        <begin position="424"/>
        <end position="442"/>
    </location>
</feature>
<feature type="transmembrane region" description="Helical" evidence="6">
    <location>
        <begin position="126"/>
        <end position="147"/>
    </location>
</feature>
<sequence length="447" mass="47012">MSDNNNQNGSLGLVACVTMITGGMIGSAIFSLSGLTVYLAGPSAIISWVIAAAIMLIYGLVVAELSTIFPKSGGVFVFPSKALGKTEKSGKLWGWISTWGYINANIVAIAFAAIYVATYLGVGFPVFANMQIPLAIGAIAFCFLLNILKFSVAGSLNNILVGALIITMLIFIVVGIFGGSWDSSLLTPFFSQGAAGSTGVLSVVPTAMVGYGSIVAIAFMVSEVKNPNKNVPKSIFIAMSIVVSLYVLIILSTVGLITAGFLTENPGMRFIPLYAASFTKLNAYPWISKVISISAVLALLTTMLVVIALTSRAIAATAQGGLLPEVMGKNGKTGTPIVATVTVAILGAVVSCFPKFTAQIVNLGALFAAITISINCISLVVARRKNKYIEGNFRAPGGNALPIIALIIIIVCYIPEIINGGWIIWGYTIGWYLLGLLIYKFYSRKKA</sequence>